<dbReference type="SUPFAM" id="SSF56059">
    <property type="entry name" value="Glutathione synthetase ATP-binding domain-like"/>
    <property type="match status" value="1"/>
</dbReference>
<dbReference type="InterPro" id="IPR036291">
    <property type="entry name" value="NAD(P)-bd_dom_sf"/>
</dbReference>
<dbReference type="Pfam" id="PF13607">
    <property type="entry name" value="Succ_CoA_lig"/>
    <property type="match status" value="1"/>
</dbReference>
<keyword evidence="2 5" id="KW-0547">Nucleotide-binding</keyword>
<feature type="domain" description="ATP-grasp" evidence="6">
    <location>
        <begin position="489"/>
        <end position="525"/>
    </location>
</feature>
<dbReference type="GO" id="GO:0016874">
    <property type="term" value="F:ligase activity"/>
    <property type="evidence" value="ECO:0007669"/>
    <property type="project" value="UniProtKB-KW"/>
</dbReference>
<dbReference type="SUPFAM" id="SSF52210">
    <property type="entry name" value="Succinyl-CoA synthetase domains"/>
    <property type="match status" value="2"/>
</dbReference>
<dbReference type="GO" id="GO:0005524">
    <property type="term" value="F:ATP binding"/>
    <property type="evidence" value="ECO:0007669"/>
    <property type="project" value="UniProtKB-UniRule"/>
</dbReference>
<dbReference type="Gene3D" id="3.30.1490.20">
    <property type="entry name" value="ATP-grasp fold, A domain"/>
    <property type="match status" value="1"/>
</dbReference>
<dbReference type="KEGG" id="fwa:DCMF_28380"/>
<protein>
    <submittedName>
        <fullName evidence="7">Acetyl-CoA synthetase</fullName>
    </submittedName>
</protein>
<dbReference type="InterPro" id="IPR013815">
    <property type="entry name" value="ATP_grasp_subdomain_1"/>
</dbReference>
<keyword evidence="3 5" id="KW-0067">ATP-binding</keyword>
<accession>A0A3G1L0J4</accession>
<evidence type="ECO:0000256" key="1">
    <source>
        <dbReference type="ARBA" id="ARBA00022598"/>
    </source>
</evidence>
<dbReference type="Proteomes" id="UP000323521">
    <property type="component" value="Chromosome"/>
</dbReference>
<dbReference type="SUPFAM" id="SSF51735">
    <property type="entry name" value="NAD(P)-binding Rossmann-fold domains"/>
    <property type="match status" value="1"/>
</dbReference>
<dbReference type="InterPro" id="IPR003781">
    <property type="entry name" value="CoA-bd"/>
</dbReference>
<evidence type="ECO:0000256" key="3">
    <source>
        <dbReference type="ARBA" id="ARBA00022840"/>
    </source>
</evidence>
<dbReference type="FunFam" id="3.30.1490.20:FF:000020">
    <property type="entry name" value="Protein lysine acetyltransferase"/>
    <property type="match status" value="1"/>
</dbReference>
<dbReference type="InterPro" id="IPR032875">
    <property type="entry name" value="Succ_CoA_lig_flav_dom"/>
</dbReference>
<sequence length="702" mass="76926">MDIVKLLKPQTVAIIGASEKEGTFGGDICTNIKKYGKLEKTFFVNPKWESVHGKKCYRSVDEIPGDVDVVIICTPKKTVNDLLRQAGAKGCRGAVVFASGYSEVGNREGKEDEKKLIDLCQELDIALMGPNCAGFINYRDGVVGFPFISQDRDRKGNVGLVAQSGQLCLSLMESPNIKFSYVISAGNSPVITIEDYLDFLVEDADTKVVSAYFEGLHNPKKFAEVLKKAALKRKPVVVLKTGRSVKGSQIAASHTGSMSGADEVFDAVFRKFGVIRVKDMEELLAASVLFSVLDQYPAKDTFAAMNLSGGETGICADVGYLHQIKFPDFTRDTNAKLVEMLPYYATPNNPLDTTTTLSYDSDLYAKALRTVMDDPQIGMVLIGYTLLLDIADPAIYYITEAIEKVIAQGNAKPIAIIPFVENTRNQEYLDKLENLHVPILPPTNYAFSILNYLADFVNYRTEERAWELALPDTAATNLPLQALSEHASKELFKKYGVPVTREVIVTSAQEAARAAKDIGYPVVMKVESAEILHKSDMGGVMLGIRDDVAAGEAFRRIMDNARKHKPEAKVNGVLIQEMLPEGLEMILGVHNDPQFGPVVLCGLGGVFVEVFKDVSLSPAPLNSCEALAMLQSLKAFPLFNGYRGRNVLDIEALAQTIVKIARFAADHKNTLSQLDINPLMVYPKGKGVCAVDALIINRQQED</sequence>
<dbReference type="PANTHER" id="PTHR43334">
    <property type="entry name" value="ACETATE--COA LIGASE [ADP-FORMING]"/>
    <property type="match status" value="1"/>
</dbReference>
<evidence type="ECO:0000256" key="5">
    <source>
        <dbReference type="PROSITE-ProRule" id="PRU00409"/>
    </source>
</evidence>
<evidence type="ECO:0000256" key="4">
    <source>
        <dbReference type="ARBA" id="ARBA00060888"/>
    </source>
</evidence>
<keyword evidence="1" id="KW-0436">Ligase</keyword>
<name>A0A3G1L0J4_FORW1</name>
<dbReference type="GO" id="GO:0046872">
    <property type="term" value="F:metal ion binding"/>
    <property type="evidence" value="ECO:0007669"/>
    <property type="project" value="InterPro"/>
</dbReference>
<dbReference type="SMART" id="SM00881">
    <property type="entry name" value="CoA_binding"/>
    <property type="match status" value="1"/>
</dbReference>
<dbReference type="EMBL" id="CP017634">
    <property type="protein sequence ID" value="ATW28149.1"/>
    <property type="molecule type" value="Genomic_DNA"/>
</dbReference>
<dbReference type="AlphaFoldDB" id="A0A3G1L0J4"/>
<comment type="similarity">
    <text evidence="4">In the N-terminal section; belongs to the acetate CoA ligase alpha subunit family.</text>
</comment>
<dbReference type="Pfam" id="PF13380">
    <property type="entry name" value="CoA_binding_2"/>
    <property type="match status" value="1"/>
</dbReference>
<dbReference type="PANTHER" id="PTHR43334:SF1">
    <property type="entry name" value="3-HYDROXYPROPIONATE--COA LIGASE [ADP-FORMING]"/>
    <property type="match status" value="1"/>
</dbReference>
<organism evidence="7 8">
    <name type="scientific">Formimonas warabiya</name>
    <dbReference type="NCBI Taxonomy" id="1761012"/>
    <lineage>
        <taxon>Bacteria</taxon>
        <taxon>Bacillati</taxon>
        <taxon>Bacillota</taxon>
        <taxon>Clostridia</taxon>
        <taxon>Eubacteriales</taxon>
        <taxon>Peptococcaceae</taxon>
        <taxon>Candidatus Formimonas</taxon>
    </lineage>
</organism>
<dbReference type="RefSeq" id="WP_148137560.1">
    <property type="nucleotide sequence ID" value="NZ_CP017634.1"/>
</dbReference>
<dbReference type="Gene3D" id="3.40.50.261">
    <property type="entry name" value="Succinyl-CoA synthetase domains"/>
    <property type="match status" value="2"/>
</dbReference>
<gene>
    <name evidence="7" type="ORF">DCMF_28380</name>
</gene>
<evidence type="ECO:0000313" key="8">
    <source>
        <dbReference type="Proteomes" id="UP000323521"/>
    </source>
</evidence>
<dbReference type="InterPro" id="IPR011761">
    <property type="entry name" value="ATP-grasp"/>
</dbReference>
<dbReference type="InterPro" id="IPR016102">
    <property type="entry name" value="Succinyl-CoA_synth-like"/>
</dbReference>
<dbReference type="Gene3D" id="3.30.470.20">
    <property type="entry name" value="ATP-grasp fold, B domain"/>
    <property type="match status" value="1"/>
</dbReference>
<dbReference type="Gene3D" id="3.40.50.720">
    <property type="entry name" value="NAD(P)-binding Rossmann-like Domain"/>
    <property type="match status" value="1"/>
</dbReference>
<evidence type="ECO:0000259" key="6">
    <source>
        <dbReference type="PROSITE" id="PS50975"/>
    </source>
</evidence>
<reference evidence="7 8" key="1">
    <citation type="submission" date="2016-10" db="EMBL/GenBank/DDBJ databases">
        <title>Complete Genome Sequence of Peptococcaceae strain DCMF.</title>
        <authorList>
            <person name="Edwards R.J."/>
            <person name="Holland S.I."/>
            <person name="Deshpande N.P."/>
            <person name="Wong Y.K."/>
            <person name="Ertan H."/>
            <person name="Manefield M."/>
            <person name="Russell T.L."/>
            <person name="Lee M.J."/>
        </authorList>
    </citation>
    <scope>NUCLEOTIDE SEQUENCE [LARGE SCALE GENOMIC DNA]</scope>
    <source>
        <strain evidence="7 8">DCMF</strain>
    </source>
</reference>
<dbReference type="Pfam" id="PF13549">
    <property type="entry name" value="ATP-grasp_5"/>
    <property type="match status" value="1"/>
</dbReference>
<keyword evidence="8" id="KW-1185">Reference proteome</keyword>
<dbReference type="InterPro" id="IPR051538">
    <property type="entry name" value="Acyl-CoA_Synth/Transferase"/>
</dbReference>
<evidence type="ECO:0000256" key="2">
    <source>
        <dbReference type="ARBA" id="ARBA00022741"/>
    </source>
</evidence>
<dbReference type="OrthoDB" id="9807426at2"/>
<dbReference type="PROSITE" id="PS50975">
    <property type="entry name" value="ATP_GRASP"/>
    <property type="match status" value="1"/>
</dbReference>
<proteinExistence type="inferred from homology"/>
<evidence type="ECO:0000313" key="7">
    <source>
        <dbReference type="EMBL" id="ATW28149.1"/>
    </source>
</evidence>